<evidence type="ECO:0000256" key="4">
    <source>
        <dbReference type="PROSITE-ProRule" id="PRU00453"/>
    </source>
</evidence>
<evidence type="ECO:0000313" key="8">
    <source>
        <dbReference type="Proteomes" id="UP001497453"/>
    </source>
</evidence>
<evidence type="ECO:0000256" key="2">
    <source>
        <dbReference type="ARBA" id="ARBA00022771"/>
    </source>
</evidence>
<sequence>MPPKQQKKPPCKICNSQESKYTCSKCMVPYCSVACYKTHKEGFCATDDTKRNTAEVTTIINADVQQSSESEDLSRAPDLKPPSPPLRLLTSLKWPYIPEEPAYPDPLKRDDPKPLQLHQFEAIATSTAIRHVIAEHPRLRDILRNIDQLRGEDRQDALQRALGVSTSDGRPPGINPSVGIPGIVGAAGVADEEDVLALRELAEAVEAAVRAGKEDVLGLDWGD</sequence>
<dbReference type="CDD" id="cd23024">
    <property type="entry name" value="zf-HIT_ZNHIT2-3"/>
    <property type="match status" value="1"/>
</dbReference>
<dbReference type="InterPro" id="IPR007529">
    <property type="entry name" value="Znf_HIT"/>
</dbReference>
<feature type="domain" description="HIT-type" evidence="6">
    <location>
        <begin position="11"/>
        <end position="44"/>
    </location>
</feature>
<proteinExistence type="predicted"/>
<protein>
    <recommendedName>
        <fullName evidence="6">HIT-type domain-containing protein</fullName>
    </recommendedName>
</protein>
<keyword evidence="2 4" id="KW-0863">Zinc-finger</keyword>
<keyword evidence="1" id="KW-0479">Metal-binding</keyword>
<dbReference type="PANTHER" id="PTHR13483">
    <property type="entry name" value="BOX C_D SNORNA PROTEIN 1-RELATED"/>
    <property type="match status" value="1"/>
</dbReference>
<dbReference type="PANTHER" id="PTHR13483:SF11">
    <property type="entry name" value="ZINC FINGER HIT DOMAIN-CONTAINING PROTEIN 3"/>
    <property type="match status" value="1"/>
</dbReference>
<dbReference type="EMBL" id="OZ037947">
    <property type="protein sequence ID" value="CAL1706115.1"/>
    <property type="molecule type" value="Genomic_DNA"/>
</dbReference>
<keyword evidence="3" id="KW-0862">Zinc</keyword>
<dbReference type="Proteomes" id="UP001497453">
    <property type="component" value="Chromosome 4"/>
</dbReference>
<evidence type="ECO:0000259" key="6">
    <source>
        <dbReference type="PROSITE" id="PS51083"/>
    </source>
</evidence>
<evidence type="ECO:0000256" key="1">
    <source>
        <dbReference type="ARBA" id="ARBA00022723"/>
    </source>
</evidence>
<keyword evidence="8" id="KW-1185">Reference proteome</keyword>
<dbReference type="PROSITE" id="PS51083">
    <property type="entry name" value="ZF_HIT"/>
    <property type="match status" value="1"/>
</dbReference>
<dbReference type="SUPFAM" id="SSF144232">
    <property type="entry name" value="HIT/MYND zinc finger-like"/>
    <property type="match status" value="1"/>
</dbReference>
<dbReference type="Pfam" id="PF04438">
    <property type="entry name" value="zf-HIT"/>
    <property type="match status" value="1"/>
</dbReference>
<dbReference type="InterPro" id="IPR051639">
    <property type="entry name" value="BCD1"/>
</dbReference>
<feature type="region of interest" description="Disordered" evidence="5">
    <location>
        <begin position="63"/>
        <end position="84"/>
    </location>
</feature>
<reference evidence="8" key="1">
    <citation type="submission" date="2024-04" db="EMBL/GenBank/DDBJ databases">
        <authorList>
            <person name="Shaw F."/>
            <person name="Minotto A."/>
        </authorList>
    </citation>
    <scope>NUCLEOTIDE SEQUENCE [LARGE SCALE GENOMIC DNA]</scope>
</reference>
<organism evidence="7 8">
    <name type="scientific">Somion occarium</name>
    <dbReference type="NCBI Taxonomy" id="3059160"/>
    <lineage>
        <taxon>Eukaryota</taxon>
        <taxon>Fungi</taxon>
        <taxon>Dikarya</taxon>
        <taxon>Basidiomycota</taxon>
        <taxon>Agaricomycotina</taxon>
        <taxon>Agaricomycetes</taxon>
        <taxon>Polyporales</taxon>
        <taxon>Cerrenaceae</taxon>
        <taxon>Somion</taxon>
    </lineage>
</organism>
<evidence type="ECO:0000313" key="7">
    <source>
        <dbReference type="EMBL" id="CAL1706115.1"/>
    </source>
</evidence>
<evidence type="ECO:0000256" key="5">
    <source>
        <dbReference type="SAM" id="MobiDB-lite"/>
    </source>
</evidence>
<gene>
    <name evidence="7" type="ORF">GFSPODELE1_LOCUS5722</name>
</gene>
<accession>A0ABP1DE38</accession>
<evidence type="ECO:0000256" key="3">
    <source>
        <dbReference type="ARBA" id="ARBA00022833"/>
    </source>
</evidence>
<dbReference type="Gene3D" id="3.30.60.190">
    <property type="match status" value="1"/>
</dbReference>
<name>A0ABP1DE38_9APHY</name>